<dbReference type="EMBL" id="BSYO01000006">
    <property type="protein sequence ID" value="GMH05785.1"/>
    <property type="molecule type" value="Genomic_DNA"/>
</dbReference>
<feature type="domain" description="Kinesin motor" evidence="4">
    <location>
        <begin position="100"/>
        <end position="419"/>
    </location>
</feature>
<evidence type="ECO:0000256" key="1">
    <source>
        <dbReference type="ARBA" id="ARBA00023175"/>
    </source>
</evidence>
<comment type="caution">
    <text evidence="5">The sequence shown here is derived from an EMBL/GenBank/DDBJ whole genome shotgun (WGS) entry which is preliminary data.</text>
</comment>
<protein>
    <recommendedName>
        <fullName evidence="4">Kinesin motor domain-containing protein</fullName>
    </recommendedName>
</protein>
<keyword evidence="2" id="KW-0547">Nucleotide-binding</keyword>
<evidence type="ECO:0000313" key="5">
    <source>
        <dbReference type="EMBL" id="GMH05785.1"/>
    </source>
</evidence>
<dbReference type="GO" id="GO:0007018">
    <property type="term" value="P:microtubule-based movement"/>
    <property type="evidence" value="ECO:0007669"/>
    <property type="project" value="InterPro"/>
</dbReference>
<evidence type="ECO:0000259" key="4">
    <source>
        <dbReference type="PROSITE" id="PS50067"/>
    </source>
</evidence>
<dbReference type="GO" id="GO:0008017">
    <property type="term" value="F:microtubule binding"/>
    <property type="evidence" value="ECO:0007669"/>
    <property type="project" value="InterPro"/>
</dbReference>
<gene>
    <name evidence="5" type="ORF">Nepgr_007625</name>
</gene>
<reference evidence="5" key="1">
    <citation type="submission" date="2023-05" db="EMBL/GenBank/DDBJ databases">
        <title>Nepenthes gracilis genome sequencing.</title>
        <authorList>
            <person name="Fukushima K."/>
        </authorList>
    </citation>
    <scope>NUCLEOTIDE SEQUENCE</scope>
    <source>
        <strain evidence="5">SING2019-196</strain>
    </source>
</reference>
<comment type="similarity">
    <text evidence="2">Belongs to the TRAFAC class myosin-kinesin ATPase superfamily. Kinesin family.</text>
</comment>
<evidence type="ECO:0000256" key="2">
    <source>
        <dbReference type="PROSITE-ProRule" id="PRU00283"/>
    </source>
</evidence>
<dbReference type="AlphaFoldDB" id="A0AAD3S786"/>
<dbReference type="PANTHER" id="PTHR47968">
    <property type="entry name" value="CENTROMERE PROTEIN E"/>
    <property type="match status" value="1"/>
</dbReference>
<dbReference type="GO" id="GO:0005524">
    <property type="term" value="F:ATP binding"/>
    <property type="evidence" value="ECO:0007669"/>
    <property type="project" value="UniProtKB-UniRule"/>
</dbReference>
<keyword evidence="2" id="KW-0067">ATP-binding</keyword>
<organism evidence="5 6">
    <name type="scientific">Nepenthes gracilis</name>
    <name type="common">Slender pitcher plant</name>
    <dbReference type="NCBI Taxonomy" id="150966"/>
    <lineage>
        <taxon>Eukaryota</taxon>
        <taxon>Viridiplantae</taxon>
        <taxon>Streptophyta</taxon>
        <taxon>Embryophyta</taxon>
        <taxon>Tracheophyta</taxon>
        <taxon>Spermatophyta</taxon>
        <taxon>Magnoliopsida</taxon>
        <taxon>eudicotyledons</taxon>
        <taxon>Gunneridae</taxon>
        <taxon>Pentapetalae</taxon>
        <taxon>Caryophyllales</taxon>
        <taxon>Nepenthaceae</taxon>
        <taxon>Nepenthes</taxon>
    </lineage>
</organism>
<dbReference type="SUPFAM" id="SSF52540">
    <property type="entry name" value="P-loop containing nucleoside triphosphate hydrolases"/>
    <property type="match status" value="1"/>
</dbReference>
<dbReference type="InterPro" id="IPR036961">
    <property type="entry name" value="Kinesin_motor_dom_sf"/>
</dbReference>
<feature type="region of interest" description="Disordered" evidence="3">
    <location>
        <begin position="1087"/>
        <end position="1107"/>
    </location>
</feature>
<dbReference type="InterPro" id="IPR001752">
    <property type="entry name" value="Kinesin_motor_dom"/>
</dbReference>
<feature type="region of interest" description="Disordered" evidence="3">
    <location>
        <begin position="29"/>
        <end position="56"/>
    </location>
</feature>
<dbReference type="InterPro" id="IPR027640">
    <property type="entry name" value="Kinesin-like_fam"/>
</dbReference>
<accession>A0AAD3S786</accession>
<proteinExistence type="inferred from homology"/>
<dbReference type="Gene3D" id="3.40.850.10">
    <property type="entry name" value="Kinesin motor domain"/>
    <property type="match status" value="1"/>
</dbReference>
<name>A0AAD3S786_NEPGR</name>
<dbReference type="PROSITE" id="PS50067">
    <property type="entry name" value="KINESIN_MOTOR_2"/>
    <property type="match status" value="1"/>
</dbReference>
<evidence type="ECO:0000256" key="3">
    <source>
        <dbReference type="SAM" id="MobiDB-lite"/>
    </source>
</evidence>
<dbReference type="PANTHER" id="PTHR47968:SF15">
    <property type="entry name" value="KINESIN-LIKE PROTEIN KIN-12F"/>
    <property type="match status" value="1"/>
</dbReference>
<dbReference type="GO" id="GO:0003777">
    <property type="term" value="F:microtubule motor activity"/>
    <property type="evidence" value="ECO:0007669"/>
    <property type="project" value="InterPro"/>
</dbReference>
<keyword evidence="6" id="KW-1185">Reference proteome</keyword>
<sequence>MEPKLGMHDHSSLSALPLKNLQRLIKLPFSNMQQRTKRSKSQSISDENTPPPHPNVQLFETQFSQFNPSISPSILLHSHKDLDHARSNRCEEVLAPHDPSVKVFVRIRPFNIHERGGGQMVKKVSDNAVRVGDREFCFDSILDSNSQQEDVFRLVGVPLVKNALAGYNASVLCYGQSGSGKTYTMWGPPSAMIKGHSASSQEGIVPRIFRMLFSEIEREKQNSDGKQINYQCRCSFLEIYGGQIGDLLDPTRRNLEDAAKNALYIENLTEEYVSSYDDVTQILIKGLSSWQMCMTSMNSKRSRSHVIFTCIIESWCKDQESCLNVLESSNSNCSILSSGSADVFINKRFHVNCSHLVSSLADGTQPEDFTNRSSHLTHLLQESLGGNAKLSVICTISSVNKNCGETFSTLRFGQRVRSVKNCPVINEISEDDVNDLSGQICQLKEELVKAKIEVHQAETIRSQLKWRSVRGSVNQLRISLNRSLMLTSIDKESEEEIDANEDDVTELCKQHDNLHRSNEEGSSGELSFEGSSNFASAQGSCDTYFTSEDEKNCLHECDEINSAVTLDITDPSFRRSISPCSWSGVLEDPPLSESPKFRNIQRKNTVNTSALLENLRKISELSKLNLDLPGKLDRQSELKRSSLQSSKISSGPAESLADSLKRGLIIDYHWQNSLSNNSSVAFSFEHLMLKSSSAVDKANASVQTLSEGRLSSLDGTASSLCISCRQRVNHGSNDIQDSLKTCIMDLSSDRSTREITRVFVQQFTHERECCHFSKQSQKVENKEPEVIKETCEIKELHQDHGNASFDMKEKEELLKEIQTLKIKFKAYTEETPNKSIEKMRSSLLSQSMQLQSGLCSRDIRVEEKEKERQRWIEMESKWINLTDELRIDLESNHQRAEKVEMALMLEQKCTKELDGALHRALLSHARIIEHYVELQEKYNDLSDKHRRIMEGVAEAKKMSAKAGAKGQGSHFAKALAAELSALRVEKEREREWLKKENRSLHLQLRNTAEAVRTAGELLVKLREAEEAAFVAEANFTNVQHENDWLRKLTEKLKRKHKMEMVAMKQYMAESKLPEAALRTMQFEGTEVMPTGMSTEPGKAHRHVHRAR</sequence>
<dbReference type="Pfam" id="PF00225">
    <property type="entry name" value="Kinesin"/>
    <property type="match status" value="1"/>
</dbReference>
<evidence type="ECO:0000313" key="6">
    <source>
        <dbReference type="Proteomes" id="UP001279734"/>
    </source>
</evidence>
<dbReference type="InterPro" id="IPR027417">
    <property type="entry name" value="P-loop_NTPase"/>
</dbReference>
<dbReference type="PRINTS" id="PR00380">
    <property type="entry name" value="KINESINHEAVY"/>
</dbReference>
<feature type="binding site" evidence="2">
    <location>
        <begin position="175"/>
        <end position="182"/>
    </location>
    <ligand>
        <name>ATP</name>
        <dbReference type="ChEBI" id="CHEBI:30616"/>
    </ligand>
</feature>
<dbReference type="Proteomes" id="UP001279734">
    <property type="component" value="Unassembled WGS sequence"/>
</dbReference>
<keyword evidence="1 2" id="KW-0505">Motor protein</keyword>
<dbReference type="SMART" id="SM00129">
    <property type="entry name" value="KISc"/>
    <property type="match status" value="1"/>
</dbReference>